<keyword evidence="6" id="KW-0378">Hydrolase</keyword>
<keyword evidence="6" id="KW-0255">Endonuclease</keyword>
<keyword evidence="6" id="KW-0540">Nuclease</keyword>
<evidence type="ECO:0000256" key="2">
    <source>
        <dbReference type="ARBA" id="ARBA00022747"/>
    </source>
</evidence>
<accession>A0A514Z5R4</accession>
<dbReference type="SUPFAM" id="SSF116734">
    <property type="entry name" value="DNA methylase specificity domain"/>
    <property type="match status" value="1"/>
</dbReference>
<dbReference type="KEGG" id="lack:FLP15_00375"/>
<dbReference type="GO" id="GO:0003677">
    <property type="term" value="F:DNA binding"/>
    <property type="evidence" value="ECO:0007669"/>
    <property type="project" value="UniProtKB-KW"/>
</dbReference>
<dbReference type="RefSeq" id="WP_142765570.1">
    <property type="nucleotide sequence ID" value="NZ_CP041356.1"/>
</dbReference>
<dbReference type="OrthoDB" id="9795776at2"/>
<dbReference type="Gene3D" id="3.90.220.20">
    <property type="entry name" value="DNA methylase specificity domains"/>
    <property type="match status" value="1"/>
</dbReference>
<evidence type="ECO:0000256" key="1">
    <source>
        <dbReference type="ARBA" id="ARBA00010923"/>
    </source>
</evidence>
<keyword evidence="7" id="KW-1185">Reference proteome</keyword>
<reference evidence="6 7" key="1">
    <citation type="submission" date="2019-07" db="EMBL/GenBank/DDBJ databases">
        <title>Genome sequencing of KACC 19320.</title>
        <authorList>
            <person name="Heo J."/>
            <person name="Kim S.-J."/>
            <person name="Kim J.-S."/>
            <person name="Hong S.-B."/>
            <person name="Kwon S.-W."/>
        </authorList>
    </citation>
    <scope>NUCLEOTIDE SEQUENCE [LARGE SCALE GENOMIC DNA]</scope>
    <source>
        <strain evidence="6 7">KACC 19320</strain>
    </source>
</reference>
<sequence>MWEHRDFMEISVFFCSVSSYYEKIGNSEEKLNDISELPNTWRYCRFKDVVSYYLGKTPPRSATEYWGFDIPWVSIADMPENGVITATKEKLSNLAIPLFRDKVSPRGTLLMSFKLTVGRVSILGIDASHNEAIISIFPYFDMENIFRNYLFKFLPNIANGGESKDAIKGTTLNSSSINALLIPIPPMAEQGRITEAVEQFENKISQLV</sequence>
<evidence type="ECO:0000259" key="5">
    <source>
        <dbReference type="Pfam" id="PF01420"/>
    </source>
</evidence>
<comment type="subunit">
    <text evidence="4">The methyltransferase is composed of M and S polypeptides.</text>
</comment>
<dbReference type="InterPro" id="IPR051212">
    <property type="entry name" value="Type-I_RE_S_subunit"/>
</dbReference>
<name>A0A514Z5R4_9LACT</name>
<dbReference type="GO" id="GO:0004519">
    <property type="term" value="F:endonuclease activity"/>
    <property type="evidence" value="ECO:0007669"/>
    <property type="project" value="UniProtKB-KW"/>
</dbReference>
<evidence type="ECO:0000256" key="4">
    <source>
        <dbReference type="ARBA" id="ARBA00038652"/>
    </source>
</evidence>
<dbReference type="EMBL" id="CP041356">
    <property type="protein sequence ID" value="QDK69903.1"/>
    <property type="molecule type" value="Genomic_DNA"/>
</dbReference>
<dbReference type="PANTHER" id="PTHR43140">
    <property type="entry name" value="TYPE-1 RESTRICTION ENZYME ECOKI SPECIFICITY PROTEIN"/>
    <property type="match status" value="1"/>
</dbReference>
<comment type="similarity">
    <text evidence="1">Belongs to the type-I restriction system S methylase family.</text>
</comment>
<dbReference type="REBASE" id="334162">
    <property type="entry name" value="S2.Lsp19320IP"/>
</dbReference>
<dbReference type="Pfam" id="PF01420">
    <property type="entry name" value="Methylase_S"/>
    <property type="match status" value="1"/>
</dbReference>
<dbReference type="CDD" id="cd17244">
    <property type="entry name" value="RMtype1_S_Apa101655I-TRD2-CR2_like"/>
    <property type="match status" value="1"/>
</dbReference>
<keyword evidence="3" id="KW-0238">DNA-binding</keyword>
<evidence type="ECO:0000313" key="6">
    <source>
        <dbReference type="EMBL" id="QDK69903.1"/>
    </source>
</evidence>
<dbReference type="Proteomes" id="UP000315128">
    <property type="component" value="Chromosome"/>
</dbReference>
<evidence type="ECO:0000256" key="3">
    <source>
        <dbReference type="ARBA" id="ARBA00023125"/>
    </source>
</evidence>
<dbReference type="PANTHER" id="PTHR43140:SF1">
    <property type="entry name" value="TYPE I RESTRICTION ENZYME ECOKI SPECIFICITY SUBUNIT"/>
    <property type="match status" value="1"/>
</dbReference>
<organism evidence="6 7">
    <name type="scientific">Lactococcus protaetiae</name>
    <dbReference type="NCBI Taxonomy" id="2592653"/>
    <lineage>
        <taxon>Bacteria</taxon>
        <taxon>Bacillati</taxon>
        <taxon>Bacillota</taxon>
        <taxon>Bacilli</taxon>
        <taxon>Lactobacillales</taxon>
        <taxon>Streptococcaceae</taxon>
        <taxon>Lactococcus</taxon>
    </lineage>
</organism>
<proteinExistence type="inferred from homology"/>
<evidence type="ECO:0000313" key="7">
    <source>
        <dbReference type="Proteomes" id="UP000315128"/>
    </source>
</evidence>
<gene>
    <name evidence="6" type="ORF">FLP15_00375</name>
</gene>
<dbReference type="AlphaFoldDB" id="A0A514Z5R4"/>
<dbReference type="GO" id="GO:0009307">
    <property type="term" value="P:DNA restriction-modification system"/>
    <property type="evidence" value="ECO:0007669"/>
    <property type="project" value="UniProtKB-KW"/>
</dbReference>
<dbReference type="InterPro" id="IPR044946">
    <property type="entry name" value="Restrct_endonuc_typeI_TRD_sf"/>
</dbReference>
<protein>
    <submittedName>
        <fullName evidence="6">Restriction endonuclease</fullName>
    </submittedName>
</protein>
<dbReference type="InterPro" id="IPR000055">
    <property type="entry name" value="Restrct_endonuc_typeI_TRD"/>
</dbReference>
<keyword evidence="2" id="KW-0680">Restriction system</keyword>
<feature type="domain" description="Type I restriction modification DNA specificity" evidence="5">
    <location>
        <begin position="38"/>
        <end position="204"/>
    </location>
</feature>